<name>A0A1H9WV32_BUTFI</name>
<dbReference type="EMBL" id="FOGJ01000035">
    <property type="protein sequence ID" value="SES37695.1"/>
    <property type="molecule type" value="Genomic_DNA"/>
</dbReference>
<organism evidence="1 2">
    <name type="scientific">Butyrivibrio fibrisolvens</name>
    <dbReference type="NCBI Taxonomy" id="831"/>
    <lineage>
        <taxon>Bacteria</taxon>
        <taxon>Bacillati</taxon>
        <taxon>Bacillota</taxon>
        <taxon>Clostridia</taxon>
        <taxon>Lachnospirales</taxon>
        <taxon>Lachnospiraceae</taxon>
        <taxon>Butyrivibrio</taxon>
    </lineage>
</organism>
<protein>
    <submittedName>
        <fullName evidence="1">Glycosyltransferase, GT2 family</fullName>
    </submittedName>
</protein>
<accession>A0A1H9WV32</accession>
<sequence>MKLQSILLPQKNICDVEELYFHRDGEWLLFNGYFNLFYLEKHHKYCDIHELSLELECKGFRKLVVMHDDTCIHEEMIEGSRVLIKLPYDSFDKGVFWFKVLLSDRPLAGLNTDEGRANSLESLKTDDYWDIRGGFYGKKEVIEDKPRIKIGVNICTYKREPYVIRNMKSLMEWKERFTSEYNTEKNNVGKSDATNNNVSDSLVDSDTCNNAAANLHVFIIDNGQSLSDNNEFRELMDKYGVSRNMIEVIPNSNTGGSGGFGRGMVEAMNRRTELGLTHLLMMDDDAVFDPDMLVRLYGFLSFLKKEYALISVGGALFREDYKYIQHAQGEWFENFRIINDHPLVDMRLYENAAADWMTETSHEHDRYGAWWCCCYPMEVITRDNLPLPLFVHHDDIQFGMKLASENGVVFMNGINVWHQGFELAFTGVKQYYNTRNELITMKMFYPDTSAWSVKVHMIKRIVGQLICMRYGDIELIYLATRDYMKGIEWLKSIDVEALNKDITEIYKKHMPFKKIDDLGISEHHRIHLMKIADKYDRSISPLLIKGYYDHAKYQTGLLKKLTVNGWLLSATKRVCVVTPLDSPWKPFRSRHVILYQPADKKCAVMRRDYKWFWKSIKHCLWMIIGFDFKGPKWNC</sequence>
<dbReference type="RefSeq" id="WP_074758609.1">
    <property type="nucleotide sequence ID" value="NZ_FOGJ01000035.1"/>
</dbReference>
<keyword evidence="1" id="KW-0808">Transferase</keyword>
<dbReference type="Proteomes" id="UP000182584">
    <property type="component" value="Unassembled WGS sequence"/>
</dbReference>
<proteinExistence type="predicted"/>
<evidence type="ECO:0000313" key="2">
    <source>
        <dbReference type="Proteomes" id="UP000182584"/>
    </source>
</evidence>
<dbReference type="GO" id="GO:0016740">
    <property type="term" value="F:transferase activity"/>
    <property type="evidence" value="ECO:0007669"/>
    <property type="project" value="UniProtKB-KW"/>
</dbReference>
<dbReference type="Gene3D" id="3.90.550.60">
    <property type="match status" value="1"/>
</dbReference>
<dbReference type="InterPro" id="IPR029044">
    <property type="entry name" value="Nucleotide-diphossugar_trans"/>
</dbReference>
<evidence type="ECO:0000313" key="1">
    <source>
        <dbReference type="EMBL" id="SES37695.1"/>
    </source>
</evidence>
<dbReference type="AlphaFoldDB" id="A0A1H9WV32"/>
<gene>
    <name evidence="1" type="ORF">SAMN04487884_1358</name>
</gene>
<reference evidence="1 2" key="1">
    <citation type="submission" date="2016-10" db="EMBL/GenBank/DDBJ databases">
        <authorList>
            <person name="de Groot N.N."/>
        </authorList>
    </citation>
    <scope>NUCLEOTIDE SEQUENCE [LARGE SCALE GENOMIC DNA]</scope>
    <source>
        <strain evidence="1 2">AR40</strain>
    </source>
</reference>
<dbReference type="Pfam" id="PF13641">
    <property type="entry name" value="Glyco_tranf_2_3"/>
    <property type="match status" value="1"/>
</dbReference>
<dbReference type="SUPFAM" id="SSF53448">
    <property type="entry name" value="Nucleotide-diphospho-sugar transferases"/>
    <property type="match status" value="1"/>
</dbReference>